<gene>
    <name evidence="2" type="ORF">L195_g020987</name>
</gene>
<accession>A0A2K3N432</accession>
<feature type="region of interest" description="Disordered" evidence="1">
    <location>
        <begin position="189"/>
        <end position="253"/>
    </location>
</feature>
<protein>
    <submittedName>
        <fullName evidence="2">Transcription factor bHLH143</fullName>
    </submittedName>
</protein>
<name>A0A2K3N432_TRIPR</name>
<dbReference type="STRING" id="57577.A0A2K3N432"/>
<dbReference type="AlphaFoldDB" id="A0A2K3N432"/>
<dbReference type="Pfam" id="PF23173">
    <property type="entry name" value="bHLH_SAC51"/>
    <property type="match status" value="1"/>
</dbReference>
<dbReference type="PANTHER" id="PTHR36066">
    <property type="entry name" value="TRANSCRIPTION FACTOR BHLH145"/>
    <property type="match status" value="1"/>
</dbReference>
<dbReference type="PANTHER" id="PTHR36066:SF8">
    <property type="entry name" value="TRANSCRIPTION FACTOR SAC51"/>
    <property type="match status" value="1"/>
</dbReference>
<proteinExistence type="predicted"/>
<feature type="compositionally biased region" description="Acidic residues" evidence="1">
    <location>
        <begin position="229"/>
        <end position="243"/>
    </location>
</feature>
<reference evidence="2 3" key="1">
    <citation type="journal article" date="2014" name="Am. J. Bot.">
        <title>Genome assembly and annotation for red clover (Trifolium pratense; Fabaceae).</title>
        <authorList>
            <person name="Istvanek J."/>
            <person name="Jaros M."/>
            <person name="Krenek A."/>
            <person name="Repkova J."/>
        </authorList>
    </citation>
    <scope>NUCLEOTIDE SEQUENCE [LARGE SCALE GENOMIC DNA]</scope>
    <source>
        <strain evidence="3">cv. Tatra</strain>
        <tissue evidence="2">Young leaves</tissue>
    </source>
</reference>
<evidence type="ECO:0000313" key="3">
    <source>
        <dbReference type="Proteomes" id="UP000236291"/>
    </source>
</evidence>
<dbReference type="InterPro" id="IPR037546">
    <property type="entry name" value="SAC51-like"/>
</dbReference>
<feature type="compositionally biased region" description="Acidic residues" evidence="1">
    <location>
        <begin position="211"/>
        <end position="221"/>
    </location>
</feature>
<comment type="caution">
    <text evidence="2">The sequence shown here is derived from an EMBL/GenBank/DDBJ whole genome shotgun (WGS) entry which is preliminary data.</text>
</comment>
<sequence length="438" mass="48699">MVGKAASQTRFRALKHWNGVEGEPTIIVRVIACFQPLHDCQAHESWPCPQHVAWPSHYLNCDGALPDPSMCGHSANLNPSTCTFPSVSAFPGFTSLATPSLQTDQTNEVQGFLQDPKTEPCLKETHTCGAMQNTNPASLQKKFIIFDRSGNKTRLFYSPIFSLVQSPIVTTTQFAQACDVNLDGQATNFGQKRFPKYSSPEESDQDHVVNEESEMHEDTEEINALLYSDDYDSDDDGDGDEEVTSTGHSPLANQMTYLIQEQIKDTKEDVASSDWPNKRHKLIDGRYTSLPPPVDSASSVRLNKSCDSVSDAESKYSSGEMYFARQTEEDNSAVGDIQLKRHKIRETLRILENLTPGAKGKHPLLVIDETIDYLKSLMSQSALLHGKSELSMVSSVILILKVTWGPTFHPATFDSGFYAFVLSSKWHKKVSDVRERGV</sequence>
<reference evidence="2 3" key="2">
    <citation type="journal article" date="2017" name="Front. Plant Sci.">
        <title>Gene Classification and Mining of Molecular Markers Useful in Red Clover (Trifolium pratense) Breeding.</title>
        <authorList>
            <person name="Istvanek J."/>
            <person name="Dluhosova J."/>
            <person name="Dluhos P."/>
            <person name="Patkova L."/>
            <person name="Nedelnik J."/>
            <person name="Repkova J."/>
        </authorList>
    </citation>
    <scope>NUCLEOTIDE SEQUENCE [LARGE SCALE GENOMIC DNA]</scope>
    <source>
        <strain evidence="3">cv. Tatra</strain>
        <tissue evidence="2">Young leaves</tissue>
    </source>
</reference>
<dbReference type="EMBL" id="ASHM01015906">
    <property type="protein sequence ID" value="PNX97754.1"/>
    <property type="molecule type" value="Genomic_DNA"/>
</dbReference>
<evidence type="ECO:0000256" key="1">
    <source>
        <dbReference type="SAM" id="MobiDB-lite"/>
    </source>
</evidence>
<organism evidence="2 3">
    <name type="scientific">Trifolium pratense</name>
    <name type="common">Red clover</name>
    <dbReference type="NCBI Taxonomy" id="57577"/>
    <lineage>
        <taxon>Eukaryota</taxon>
        <taxon>Viridiplantae</taxon>
        <taxon>Streptophyta</taxon>
        <taxon>Embryophyta</taxon>
        <taxon>Tracheophyta</taxon>
        <taxon>Spermatophyta</taxon>
        <taxon>Magnoliopsida</taxon>
        <taxon>eudicotyledons</taxon>
        <taxon>Gunneridae</taxon>
        <taxon>Pentapetalae</taxon>
        <taxon>rosids</taxon>
        <taxon>fabids</taxon>
        <taxon>Fabales</taxon>
        <taxon>Fabaceae</taxon>
        <taxon>Papilionoideae</taxon>
        <taxon>50 kb inversion clade</taxon>
        <taxon>NPAAA clade</taxon>
        <taxon>Hologalegina</taxon>
        <taxon>IRL clade</taxon>
        <taxon>Trifolieae</taxon>
        <taxon>Trifolium</taxon>
    </lineage>
</organism>
<evidence type="ECO:0000313" key="2">
    <source>
        <dbReference type="EMBL" id="PNX97754.1"/>
    </source>
</evidence>
<feature type="compositionally biased region" description="Polar residues" evidence="1">
    <location>
        <begin position="244"/>
        <end position="253"/>
    </location>
</feature>
<dbReference type="Proteomes" id="UP000236291">
    <property type="component" value="Unassembled WGS sequence"/>
</dbReference>